<evidence type="ECO:0000313" key="2">
    <source>
        <dbReference type="EMBL" id="KXS94875.1"/>
    </source>
</evidence>
<name>A0A139GXD6_9PEZI</name>
<feature type="compositionally biased region" description="Basic and acidic residues" evidence="1">
    <location>
        <begin position="90"/>
        <end position="107"/>
    </location>
</feature>
<comment type="caution">
    <text evidence="2">The sequence shown here is derived from an EMBL/GenBank/DDBJ whole genome shotgun (WGS) entry which is preliminary data.</text>
</comment>
<evidence type="ECO:0000256" key="1">
    <source>
        <dbReference type="SAM" id="MobiDB-lite"/>
    </source>
</evidence>
<dbReference type="Proteomes" id="UP000070133">
    <property type="component" value="Unassembled WGS sequence"/>
</dbReference>
<gene>
    <name evidence="2" type="ORF">AC578_1117</name>
</gene>
<keyword evidence="3" id="KW-1185">Reference proteome</keyword>
<dbReference type="AlphaFoldDB" id="A0A139GXD6"/>
<reference evidence="2 3" key="1">
    <citation type="submission" date="2015-07" db="EMBL/GenBank/DDBJ databases">
        <title>Comparative genomics of the Sigatoka disease complex on banana suggests a link between parallel evolutionary changes in Pseudocercospora fijiensis and Pseudocercospora eumusae and increased virulence on the banana host.</title>
        <authorList>
            <person name="Chang T.-C."/>
            <person name="Salvucci A."/>
            <person name="Crous P.W."/>
            <person name="Stergiopoulos I."/>
        </authorList>
    </citation>
    <scope>NUCLEOTIDE SEQUENCE [LARGE SCALE GENOMIC DNA]</scope>
    <source>
        <strain evidence="2 3">CBS 114824</strain>
    </source>
</reference>
<proteinExistence type="predicted"/>
<dbReference type="EMBL" id="LFZN01000251">
    <property type="protein sequence ID" value="KXS94875.1"/>
    <property type="molecule type" value="Genomic_DNA"/>
</dbReference>
<protein>
    <submittedName>
        <fullName evidence="2">Uncharacterized protein</fullName>
    </submittedName>
</protein>
<organism evidence="2 3">
    <name type="scientific">Pseudocercospora eumusae</name>
    <dbReference type="NCBI Taxonomy" id="321146"/>
    <lineage>
        <taxon>Eukaryota</taxon>
        <taxon>Fungi</taxon>
        <taxon>Dikarya</taxon>
        <taxon>Ascomycota</taxon>
        <taxon>Pezizomycotina</taxon>
        <taxon>Dothideomycetes</taxon>
        <taxon>Dothideomycetidae</taxon>
        <taxon>Mycosphaerellales</taxon>
        <taxon>Mycosphaerellaceae</taxon>
        <taxon>Pseudocercospora</taxon>
    </lineage>
</organism>
<accession>A0A139GXD6</accession>
<evidence type="ECO:0000313" key="3">
    <source>
        <dbReference type="Proteomes" id="UP000070133"/>
    </source>
</evidence>
<sequence>MAHVIPQIEKRCNLDLEDYLLPCFHVSASYSPNATRRDLLQCATHCADLMKKAVAVEEGASLDVPSLATKLAGPPLRNKAATESPKCKRKVEPKADIKAEPKTMPKIPSKMEPRIEINSPVLIKTKPGIGPAAALGRSNRIIPSRAKQCARNPDLSRDTYRMLILPN</sequence>
<feature type="region of interest" description="Disordered" evidence="1">
    <location>
        <begin position="72"/>
        <end position="107"/>
    </location>
</feature>